<feature type="transmembrane region" description="Helical" evidence="8">
    <location>
        <begin position="277"/>
        <end position="295"/>
    </location>
</feature>
<evidence type="ECO:0000313" key="11">
    <source>
        <dbReference type="Proteomes" id="UP001258017"/>
    </source>
</evidence>
<protein>
    <recommendedName>
        <fullName evidence="9">Ima1 N-terminal domain-containing protein</fullName>
    </recommendedName>
</protein>
<evidence type="ECO:0000313" key="10">
    <source>
        <dbReference type="EMBL" id="KAK2575854.1"/>
    </source>
</evidence>
<gene>
    <name evidence="10" type="ORF">KPH14_007228</name>
</gene>
<proteinExistence type="inferred from homology"/>
<evidence type="ECO:0000256" key="3">
    <source>
        <dbReference type="ARBA" id="ARBA00022692"/>
    </source>
</evidence>
<keyword evidence="3 8" id="KW-0812">Transmembrane</keyword>
<dbReference type="GO" id="GO:0005637">
    <property type="term" value="C:nuclear inner membrane"/>
    <property type="evidence" value="ECO:0007669"/>
    <property type="project" value="UniProtKB-SubCell"/>
</dbReference>
<evidence type="ECO:0000256" key="6">
    <source>
        <dbReference type="ARBA" id="ARBA00023242"/>
    </source>
</evidence>
<feature type="transmembrane region" description="Helical" evidence="8">
    <location>
        <begin position="6"/>
        <end position="29"/>
    </location>
</feature>
<dbReference type="PANTHER" id="PTHR28646">
    <property type="entry name" value="TRANSMEMBRANE PROTEIN 201"/>
    <property type="match status" value="1"/>
</dbReference>
<comment type="caution">
    <text evidence="10">The sequence shown here is derived from an EMBL/GenBank/DDBJ whole genome shotgun (WGS) entry which is preliminary data.</text>
</comment>
<dbReference type="Pfam" id="PF09779">
    <property type="entry name" value="Ima1_N"/>
    <property type="match status" value="1"/>
</dbReference>
<feature type="transmembrane region" description="Helical" evidence="8">
    <location>
        <begin position="631"/>
        <end position="653"/>
    </location>
</feature>
<feature type="compositionally biased region" description="Low complexity" evidence="7">
    <location>
        <begin position="493"/>
        <end position="509"/>
    </location>
</feature>
<accession>A0AAD9VII2</accession>
<dbReference type="GO" id="GO:0051015">
    <property type="term" value="F:actin filament binding"/>
    <property type="evidence" value="ECO:0007669"/>
    <property type="project" value="TreeGrafter"/>
</dbReference>
<keyword evidence="4 8" id="KW-1133">Transmembrane helix</keyword>
<dbReference type="EMBL" id="JAIFRP010004408">
    <property type="protein sequence ID" value="KAK2575854.1"/>
    <property type="molecule type" value="Genomic_DNA"/>
</dbReference>
<dbReference type="GO" id="GO:0030473">
    <property type="term" value="P:nuclear migration along microtubule"/>
    <property type="evidence" value="ECO:0007669"/>
    <property type="project" value="TreeGrafter"/>
</dbReference>
<reference evidence="10" key="2">
    <citation type="journal article" date="2023" name="Commun. Biol.">
        <title>Intrasexual cuticular hydrocarbon dimorphism in a wasp sheds light on hydrocarbon biosynthesis genes in Hymenoptera.</title>
        <authorList>
            <person name="Moris V.C."/>
            <person name="Podsiadlowski L."/>
            <person name="Martin S."/>
            <person name="Oeyen J.P."/>
            <person name="Donath A."/>
            <person name="Petersen M."/>
            <person name="Wilbrandt J."/>
            <person name="Misof B."/>
            <person name="Liedtke D."/>
            <person name="Thamm M."/>
            <person name="Scheiner R."/>
            <person name="Schmitt T."/>
            <person name="Niehuis O."/>
        </authorList>
    </citation>
    <scope>NUCLEOTIDE SEQUENCE</scope>
    <source>
        <strain evidence="10">GBR_01_08_01A</strain>
    </source>
</reference>
<feature type="region of interest" description="Disordered" evidence="7">
    <location>
        <begin position="491"/>
        <end position="510"/>
    </location>
</feature>
<dbReference type="InterPro" id="IPR018617">
    <property type="entry name" value="Ima1_N"/>
</dbReference>
<dbReference type="GO" id="GO:0005521">
    <property type="term" value="F:lamin binding"/>
    <property type="evidence" value="ECO:0007669"/>
    <property type="project" value="TreeGrafter"/>
</dbReference>
<dbReference type="AlphaFoldDB" id="A0AAD9VII2"/>
<dbReference type="InterPro" id="IPR040041">
    <property type="entry name" value="TMEM201"/>
</dbReference>
<name>A0AAD9VII2_9HYME</name>
<comment type="subcellular location">
    <subcellularLocation>
        <location evidence="1">Nucleus inner membrane</location>
        <topology evidence="1">Multi-pass membrane protein</topology>
    </subcellularLocation>
</comment>
<keyword evidence="5 8" id="KW-0472">Membrane</keyword>
<keyword evidence="6" id="KW-0539">Nucleus</keyword>
<dbReference type="PANTHER" id="PTHR28646:SF1">
    <property type="entry name" value="TRANSMEMBRANE PROTEIN 201"/>
    <property type="match status" value="1"/>
</dbReference>
<evidence type="ECO:0000256" key="2">
    <source>
        <dbReference type="ARBA" id="ARBA00007600"/>
    </source>
</evidence>
<evidence type="ECO:0000256" key="5">
    <source>
        <dbReference type="ARBA" id="ARBA00023136"/>
    </source>
</evidence>
<dbReference type="Proteomes" id="UP001258017">
    <property type="component" value="Unassembled WGS sequence"/>
</dbReference>
<evidence type="ECO:0000256" key="8">
    <source>
        <dbReference type="SAM" id="Phobius"/>
    </source>
</evidence>
<evidence type="ECO:0000256" key="7">
    <source>
        <dbReference type="SAM" id="MobiDB-lite"/>
    </source>
</evidence>
<feature type="transmembrane region" description="Helical" evidence="8">
    <location>
        <begin position="217"/>
        <end position="234"/>
    </location>
</feature>
<comment type="similarity">
    <text evidence="2">Belongs to the TMEM201 family.</text>
</comment>
<reference evidence="10" key="1">
    <citation type="submission" date="2021-08" db="EMBL/GenBank/DDBJ databases">
        <authorList>
            <person name="Misof B."/>
            <person name="Oliver O."/>
            <person name="Podsiadlowski L."/>
            <person name="Donath A."/>
            <person name="Peters R."/>
            <person name="Mayer C."/>
            <person name="Rust J."/>
            <person name="Gunkel S."/>
            <person name="Lesny P."/>
            <person name="Martin S."/>
            <person name="Oeyen J.P."/>
            <person name="Petersen M."/>
            <person name="Panagiotis P."/>
            <person name="Wilbrandt J."/>
            <person name="Tanja T."/>
        </authorList>
    </citation>
    <scope>NUCLEOTIDE SEQUENCE</scope>
    <source>
        <strain evidence="10">GBR_01_08_01A</strain>
        <tissue evidence="10">Thorax + abdomen</tissue>
    </source>
</reference>
<feature type="transmembrane region" description="Helical" evidence="8">
    <location>
        <begin position="241"/>
        <end position="257"/>
    </location>
</feature>
<feature type="domain" description="Ima1 N-terminal" evidence="9">
    <location>
        <begin position="40"/>
        <end position="160"/>
    </location>
</feature>
<sequence length="654" mass="74935">MEFEHNLMFDFISIFATILLTLVTCTIVFHKLKLRWPIKVNCWFCNNNTKIKREELEWWLCPSCKQFNGFSKNGDYTYKIPEQHKVSVNNSIRYCRSGATTEVSPKNTLCEECNKHQKLKLVELSNFEPQNERRYSKEIEKFQRTLEEKYPLCTNCNATVQNVLAKQAMWLARYKMLFFKQKHVHMLLYNAKRCEVIFRIVSTMIDSVIVYNTEILLLPIGGLFFQLCACWASTAKRRHSDILLAFLWICIIILLPFKEYKLLKTSLKNDWFTLEYVTQYHMVIFFAFIIGFMNVKPRSSIGLKKDIFLKKMETRVKRSTAQQFPEVEITENIQSFVKRNILDSNETTNSSVNMTNYLMSPVSVDVPNAVGTTIPTLRSTVDPELSTWSMPTNNLDLRSILSSKTNQFDNSGLDDSMSTLSILSLDDTLSNCQTRSSQMFEKKIYNAASSDLFKKSNNTFGRKCILSPPKLRSVTQTSWVAGGYWQEGMDAPSLSRSSSQSSGFGSIGSNCAPSREPSIHEFDQCSIVSDASLPYYGPKQNSVNSVRRFCQPPQSYSPFIRPKNPICHQTLKYSQGHHPFPQQTLGTQFTKSNTVFDDCCSQHSKGCTEEIRNSMNIQSYPPYATVATNPVWLHALLCGSLILNMIVVCTTLLR</sequence>
<evidence type="ECO:0000259" key="9">
    <source>
        <dbReference type="Pfam" id="PF09779"/>
    </source>
</evidence>
<evidence type="ECO:0000256" key="1">
    <source>
        <dbReference type="ARBA" id="ARBA00004473"/>
    </source>
</evidence>
<evidence type="ECO:0000256" key="4">
    <source>
        <dbReference type="ARBA" id="ARBA00022989"/>
    </source>
</evidence>
<organism evidence="10 11">
    <name type="scientific">Odynerus spinipes</name>
    <dbReference type="NCBI Taxonomy" id="1348599"/>
    <lineage>
        <taxon>Eukaryota</taxon>
        <taxon>Metazoa</taxon>
        <taxon>Ecdysozoa</taxon>
        <taxon>Arthropoda</taxon>
        <taxon>Hexapoda</taxon>
        <taxon>Insecta</taxon>
        <taxon>Pterygota</taxon>
        <taxon>Neoptera</taxon>
        <taxon>Endopterygota</taxon>
        <taxon>Hymenoptera</taxon>
        <taxon>Apocrita</taxon>
        <taxon>Aculeata</taxon>
        <taxon>Vespoidea</taxon>
        <taxon>Vespidae</taxon>
        <taxon>Eumeninae</taxon>
        <taxon>Odynerus</taxon>
    </lineage>
</organism>
<keyword evidence="11" id="KW-1185">Reference proteome</keyword>